<name>A0A6G1BSB6_9ORYZ</name>
<evidence type="ECO:0000313" key="2">
    <source>
        <dbReference type="EMBL" id="KAF0890756.1"/>
    </source>
</evidence>
<proteinExistence type="predicted"/>
<dbReference type="EMBL" id="SPHZ02000011">
    <property type="protein sequence ID" value="KAF0890756.1"/>
    <property type="molecule type" value="Genomic_DNA"/>
</dbReference>
<gene>
    <name evidence="2" type="ORF">E2562_004248</name>
</gene>
<reference evidence="2 3" key="1">
    <citation type="submission" date="2019-11" db="EMBL/GenBank/DDBJ databases">
        <title>Whole genome sequence of Oryza granulata.</title>
        <authorList>
            <person name="Li W."/>
        </authorList>
    </citation>
    <scope>NUCLEOTIDE SEQUENCE [LARGE SCALE GENOMIC DNA]</scope>
    <source>
        <strain evidence="3">cv. Menghai</strain>
        <tissue evidence="2">Leaf</tissue>
    </source>
</reference>
<sequence length="66" mass="6775">MLQLAAPLPPAAFPADSINQSQTAVAQKLLLSCEKGDQGILCDGHRGLRQQDSGDGGGAGRCGQRV</sequence>
<evidence type="ECO:0000256" key="1">
    <source>
        <dbReference type="SAM" id="MobiDB-lite"/>
    </source>
</evidence>
<evidence type="ECO:0000313" key="3">
    <source>
        <dbReference type="Proteomes" id="UP000479710"/>
    </source>
</evidence>
<feature type="region of interest" description="Disordered" evidence="1">
    <location>
        <begin position="45"/>
        <end position="66"/>
    </location>
</feature>
<feature type="compositionally biased region" description="Gly residues" evidence="1">
    <location>
        <begin position="54"/>
        <end position="66"/>
    </location>
</feature>
<dbReference type="AlphaFoldDB" id="A0A6G1BSB6"/>
<protein>
    <submittedName>
        <fullName evidence="2">Uncharacterized protein</fullName>
    </submittedName>
</protein>
<keyword evidence="3" id="KW-1185">Reference proteome</keyword>
<comment type="caution">
    <text evidence="2">The sequence shown here is derived from an EMBL/GenBank/DDBJ whole genome shotgun (WGS) entry which is preliminary data.</text>
</comment>
<dbReference type="Proteomes" id="UP000479710">
    <property type="component" value="Unassembled WGS sequence"/>
</dbReference>
<organism evidence="2 3">
    <name type="scientific">Oryza meyeriana var. granulata</name>
    <dbReference type="NCBI Taxonomy" id="110450"/>
    <lineage>
        <taxon>Eukaryota</taxon>
        <taxon>Viridiplantae</taxon>
        <taxon>Streptophyta</taxon>
        <taxon>Embryophyta</taxon>
        <taxon>Tracheophyta</taxon>
        <taxon>Spermatophyta</taxon>
        <taxon>Magnoliopsida</taxon>
        <taxon>Liliopsida</taxon>
        <taxon>Poales</taxon>
        <taxon>Poaceae</taxon>
        <taxon>BOP clade</taxon>
        <taxon>Oryzoideae</taxon>
        <taxon>Oryzeae</taxon>
        <taxon>Oryzinae</taxon>
        <taxon>Oryza</taxon>
        <taxon>Oryza meyeriana</taxon>
    </lineage>
</organism>
<accession>A0A6G1BSB6</accession>